<dbReference type="InterPro" id="IPR052555">
    <property type="entry name" value="dCTP_Pyrophosphatase"/>
</dbReference>
<protein>
    <submittedName>
        <fullName evidence="1">Nucleotide pyrophosphohydrolase</fullName>
    </submittedName>
</protein>
<sequence>MQKKYRIGEIAALTEKIKKFRDERDWKQFHNHKDMAISLVLEATEVLEHFQWRTPEEGEERARSHKEELADELADVTYFLFELADNLKIDLGKALISKLEKNVTKYPIEKSKGKNLKYTELK</sequence>
<dbReference type="PANTHER" id="PTHR46523:SF1">
    <property type="entry name" value="DCTP PYROPHOSPHATASE 1"/>
    <property type="match status" value="1"/>
</dbReference>
<dbReference type="GO" id="GO:0047429">
    <property type="term" value="F:nucleoside triphosphate diphosphatase activity"/>
    <property type="evidence" value="ECO:0007669"/>
    <property type="project" value="InterPro"/>
</dbReference>
<evidence type="ECO:0000313" key="1">
    <source>
        <dbReference type="EMBL" id="OGM15914.1"/>
    </source>
</evidence>
<organism evidence="1 2">
    <name type="scientific">Candidatus Woesebacteria bacterium RBG_16_42_24</name>
    <dbReference type="NCBI Taxonomy" id="1802485"/>
    <lineage>
        <taxon>Bacteria</taxon>
        <taxon>Candidatus Woeseibacteriota</taxon>
    </lineage>
</organism>
<dbReference type="InterPro" id="IPR025984">
    <property type="entry name" value="DCTPP"/>
</dbReference>
<name>A0A1F7XLG4_9BACT</name>
<dbReference type="CDD" id="cd11537">
    <property type="entry name" value="NTP-PPase_RS21-C6_like"/>
    <property type="match status" value="1"/>
</dbReference>
<dbReference type="SUPFAM" id="SSF101386">
    <property type="entry name" value="all-alpha NTP pyrophosphatases"/>
    <property type="match status" value="1"/>
</dbReference>
<dbReference type="GO" id="GO:0009143">
    <property type="term" value="P:nucleoside triphosphate catabolic process"/>
    <property type="evidence" value="ECO:0007669"/>
    <property type="project" value="InterPro"/>
</dbReference>
<comment type="caution">
    <text evidence="1">The sequence shown here is derived from an EMBL/GenBank/DDBJ whole genome shotgun (WGS) entry which is preliminary data.</text>
</comment>
<accession>A0A1F7XLG4</accession>
<dbReference type="EMBL" id="MGFX01000001">
    <property type="protein sequence ID" value="OGM15914.1"/>
    <property type="molecule type" value="Genomic_DNA"/>
</dbReference>
<dbReference type="Gene3D" id="1.10.287.1080">
    <property type="entry name" value="MazG-like"/>
    <property type="match status" value="1"/>
</dbReference>
<evidence type="ECO:0000313" key="2">
    <source>
        <dbReference type="Proteomes" id="UP000177382"/>
    </source>
</evidence>
<dbReference type="PANTHER" id="PTHR46523">
    <property type="entry name" value="DCTP PYROPHOSPHATASE 1"/>
    <property type="match status" value="1"/>
</dbReference>
<dbReference type="AlphaFoldDB" id="A0A1F7XLG4"/>
<keyword evidence="1" id="KW-0378">Hydrolase</keyword>
<dbReference type="Pfam" id="PF12643">
    <property type="entry name" value="MazG-like"/>
    <property type="match status" value="1"/>
</dbReference>
<proteinExistence type="predicted"/>
<dbReference type="PIRSF" id="PIRSF029826">
    <property type="entry name" value="UCP029826_pph"/>
    <property type="match status" value="1"/>
</dbReference>
<gene>
    <name evidence="1" type="ORF">A2V97_04065</name>
</gene>
<dbReference type="Proteomes" id="UP000177382">
    <property type="component" value="Unassembled WGS sequence"/>
</dbReference>
<dbReference type="STRING" id="1802485.A2V97_04065"/>
<reference evidence="1 2" key="1">
    <citation type="journal article" date="2016" name="Nat. Commun.">
        <title>Thousands of microbial genomes shed light on interconnected biogeochemical processes in an aquifer system.</title>
        <authorList>
            <person name="Anantharaman K."/>
            <person name="Brown C.T."/>
            <person name="Hug L.A."/>
            <person name="Sharon I."/>
            <person name="Castelle C.J."/>
            <person name="Probst A.J."/>
            <person name="Thomas B.C."/>
            <person name="Singh A."/>
            <person name="Wilkins M.J."/>
            <person name="Karaoz U."/>
            <person name="Brodie E.L."/>
            <person name="Williams K.H."/>
            <person name="Hubbard S.S."/>
            <person name="Banfield J.F."/>
        </authorList>
    </citation>
    <scope>NUCLEOTIDE SEQUENCE [LARGE SCALE GENOMIC DNA]</scope>
</reference>